<sequence>MKCYMLFFFSCLFHGVRSLQLHLETGHTEVDTHTQGTDKSPDSILNTEAHLVPSRSVLDAGCTPQAVQQLRDMRPNFHKKAVHFPRGPKAYSFGVKLLHAFQRTTLVNEYSDSSQLSGRAAIFSSSLEAIQRFCLPVEKTFKNHKFKVKQFYKKEPRQYCRNALSRLVGVPELIDKVMEAFSARCDAEKLRKFNPDYRPFFENPVEIVKEKEEKPEEKKQPEVVDEEEKLQPPPSPVAAPIEPPSPPVKPPSPPSLDLSPSISRSLTPVADSEDWDLPSEDTYFYPPAIEVKQGDVIDWDVEPSMELSDRYEQLLEEEEEQEMESLQRESQATPGEMDDVFEEEKQIEGTASLDDALARESEEEKEEGTNGQCARWPPEALPSPTPTKKENVNPYNVLISQNRCCRVCGRPGKNGSPGKSYACRNGCVSTKNGCQYREDSPKMKSKKEDFLKVNMPGCACDFECLT</sequence>
<accession>A0A0G4HFM9</accession>
<name>A0A0G4HFM9_9ALVE</name>
<feature type="compositionally biased region" description="Pro residues" evidence="1">
    <location>
        <begin position="231"/>
        <end position="254"/>
    </location>
</feature>
<evidence type="ECO:0000256" key="2">
    <source>
        <dbReference type="SAM" id="SignalP"/>
    </source>
</evidence>
<dbReference type="VEuPathDB" id="CryptoDB:Cvel_27094"/>
<reference evidence="3" key="1">
    <citation type="submission" date="2014-11" db="EMBL/GenBank/DDBJ databases">
        <authorList>
            <person name="Otto D Thomas"/>
            <person name="Naeem Raeece"/>
        </authorList>
    </citation>
    <scope>NUCLEOTIDE SEQUENCE</scope>
</reference>
<gene>
    <name evidence="3" type="ORF">Cvel_27094</name>
</gene>
<dbReference type="EMBL" id="CDMZ01002547">
    <property type="protein sequence ID" value="CEM42861.1"/>
    <property type="molecule type" value="Genomic_DNA"/>
</dbReference>
<feature type="region of interest" description="Disordered" evidence="1">
    <location>
        <begin position="315"/>
        <end position="391"/>
    </location>
</feature>
<dbReference type="AlphaFoldDB" id="A0A0G4HFM9"/>
<feature type="region of interest" description="Disordered" evidence="1">
    <location>
        <begin position="208"/>
        <end position="278"/>
    </location>
</feature>
<evidence type="ECO:0000313" key="3">
    <source>
        <dbReference type="EMBL" id="CEM42861.1"/>
    </source>
</evidence>
<organism evidence="3">
    <name type="scientific">Chromera velia CCMP2878</name>
    <dbReference type="NCBI Taxonomy" id="1169474"/>
    <lineage>
        <taxon>Eukaryota</taxon>
        <taxon>Sar</taxon>
        <taxon>Alveolata</taxon>
        <taxon>Colpodellida</taxon>
        <taxon>Chromeraceae</taxon>
        <taxon>Chromera</taxon>
    </lineage>
</organism>
<feature type="compositionally biased region" description="Basic and acidic residues" evidence="1">
    <location>
        <begin position="208"/>
        <end position="222"/>
    </location>
</feature>
<keyword evidence="2" id="KW-0732">Signal</keyword>
<feature type="signal peptide" evidence="2">
    <location>
        <begin position="1"/>
        <end position="18"/>
    </location>
</feature>
<feature type="chain" id="PRO_5005191926" evidence="2">
    <location>
        <begin position="19"/>
        <end position="466"/>
    </location>
</feature>
<evidence type="ECO:0000256" key="1">
    <source>
        <dbReference type="SAM" id="MobiDB-lite"/>
    </source>
</evidence>
<feature type="compositionally biased region" description="Low complexity" evidence="1">
    <location>
        <begin position="255"/>
        <end position="265"/>
    </location>
</feature>
<protein>
    <submittedName>
        <fullName evidence="3">Uncharacterized protein</fullName>
    </submittedName>
</protein>
<proteinExistence type="predicted"/>